<evidence type="ECO:0000313" key="2">
    <source>
        <dbReference type="Proteomes" id="UP000499080"/>
    </source>
</evidence>
<name>A0A4Y2I8E0_ARAVE</name>
<dbReference type="EMBL" id="BGPR01002434">
    <property type="protein sequence ID" value="GBM73366.1"/>
    <property type="molecule type" value="Genomic_DNA"/>
</dbReference>
<reference evidence="1 2" key="1">
    <citation type="journal article" date="2019" name="Sci. Rep.">
        <title>Orb-weaving spider Araneus ventricosus genome elucidates the spidroin gene catalogue.</title>
        <authorList>
            <person name="Kono N."/>
            <person name="Nakamura H."/>
            <person name="Ohtoshi R."/>
            <person name="Moran D.A.P."/>
            <person name="Shinohara A."/>
            <person name="Yoshida Y."/>
            <person name="Fujiwara M."/>
            <person name="Mori M."/>
            <person name="Tomita M."/>
            <person name="Arakawa K."/>
        </authorList>
    </citation>
    <scope>NUCLEOTIDE SEQUENCE [LARGE SCALE GENOMIC DNA]</scope>
</reference>
<protein>
    <submittedName>
        <fullName evidence="1">Uncharacterized protein</fullName>
    </submittedName>
</protein>
<evidence type="ECO:0000313" key="1">
    <source>
        <dbReference type="EMBL" id="GBM73366.1"/>
    </source>
</evidence>
<dbReference type="AlphaFoldDB" id="A0A4Y2I8E0"/>
<proteinExistence type="predicted"/>
<comment type="caution">
    <text evidence="1">The sequence shown here is derived from an EMBL/GenBank/DDBJ whole genome shotgun (WGS) entry which is preliminary data.</text>
</comment>
<keyword evidence="2" id="KW-1185">Reference proteome</keyword>
<organism evidence="1 2">
    <name type="scientific">Araneus ventricosus</name>
    <name type="common">Orbweaver spider</name>
    <name type="synonym">Epeira ventricosa</name>
    <dbReference type="NCBI Taxonomy" id="182803"/>
    <lineage>
        <taxon>Eukaryota</taxon>
        <taxon>Metazoa</taxon>
        <taxon>Ecdysozoa</taxon>
        <taxon>Arthropoda</taxon>
        <taxon>Chelicerata</taxon>
        <taxon>Arachnida</taxon>
        <taxon>Araneae</taxon>
        <taxon>Araneomorphae</taxon>
        <taxon>Entelegynae</taxon>
        <taxon>Araneoidea</taxon>
        <taxon>Araneidae</taxon>
        <taxon>Araneus</taxon>
    </lineage>
</organism>
<gene>
    <name evidence="1" type="ORF">AVEN_58668_1</name>
</gene>
<sequence>MFGSTPHTIRNIFYTFFNYERPSLYPQCHQSTELHQDKVSRYASQSTDNFLEKMEQEMIIKYPSLIFLRNLLMYDMDFCAFELLKYALSKRRKKAFCGLWRGMGQNTFPDTTNRHYYYGSYDVER</sequence>
<dbReference type="Proteomes" id="UP000499080">
    <property type="component" value="Unassembled WGS sequence"/>
</dbReference>
<accession>A0A4Y2I8E0</accession>